<evidence type="ECO:0000313" key="6">
    <source>
        <dbReference type="Proteomes" id="UP001158067"/>
    </source>
</evidence>
<proteinExistence type="predicted"/>
<dbReference type="EMBL" id="FXUG01000001">
    <property type="protein sequence ID" value="SMP42086.1"/>
    <property type="molecule type" value="Genomic_DNA"/>
</dbReference>
<dbReference type="Pfam" id="PF13374">
    <property type="entry name" value="TPR_10"/>
    <property type="match status" value="1"/>
</dbReference>
<dbReference type="PANTHER" id="PTHR44858">
    <property type="entry name" value="TETRATRICOPEPTIDE REPEAT PROTEIN 6"/>
    <property type="match status" value="1"/>
</dbReference>
<feature type="compositionally biased region" description="Basic and acidic residues" evidence="4">
    <location>
        <begin position="454"/>
        <end position="466"/>
    </location>
</feature>
<dbReference type="Pfam" id="PF07719">
    <property type="entry name" value="TPR_2"/>
    <property type="match status" value="1"/>
</dbReference>
<evidence type="ECO:0000256" key="2">
    <source>
        <dbReference type="ARBA" id="ARBA00022803"/>
    </source>
</evidence>
<keyword evidence="1" id="KW-0677">Repeat</keyword>
<sequence>MFVFSSSQTRSNASSLFFNTRRLVRGRDIVRTLASLGGVAFCALSHAANPGQPVVARVEMRFATEDEVVDVISKGDLLTVVEDRGEDYVIVTHEGTRGAVDKVNAVELAEATDIYTDLIKENPDGGRYYTLRASAWWALGKQDEAMQDFNTAIEKGYEEAHAYSSRGLFYAAQGDHEAAIKDYDKALELDPEDVTPIINRAAVHMGQSKFQAAIDDYTAALKVRKDNAGLLRQRAIAFKAAGKLDKAVEDFDRIVDNNPEDVAAVMGRGYIRFQQREYAAAASDFSAAIELNEKDPVAWNNRGYNRYQLGKAASALKDYDQAIKLAPNYALAHQNRAWLLGTSEDESLRDAEEAVKAAEKACEINAYGNIGDLSALAAALAAQGKFKDAVGWQEKVVEVAPADVKTFAEKMLARYRNKQLYVADPLAAEKAEREEAEAEAKAAADEQNQAAIKEAAKKLEAEERSKAKATGAELLDE</sequence>
<feature type="repeat" description="TPR" evidence="3">
    <location>
        <begin position="160"/>
        <end position="193"/>
    </location>
</feature>
<dbReference type="SMART" id="SM00028">
    <property type="entry name" value="TPR"/>
    <property type="match status" value="7"/>
</dbReference>
<keyword evidence="6" id="KW-1185">Reference proteome</keyword>
<feature type="repeat" description="TPR" evidence="3">
    <location>
        <begin position="296"/>
        <end position="329"/>
    </location>
</feature>
<dbReference type="SUPFAM" id="SSF48452">
    <property type="entry name" value="TPR-like"/>
    <property type="match status" value="1"/>
</dbReference>
<evidence type="ECO:0000256" key="3">
    <source>
        <dbReference type="PROSITE-ProRule" id="PRU00339"/>
    </source>
</evidence>
<evidence type="ECO:0000313" key="5">
    <source>
        <dbReference type="EMBL" id="SMP42086.1"/>
    </source>
</evidence>
<evidence type="ECO:0000256" key="4">
    <source>
        <dbReference type="SAM" id="MobiDB-lite"/>
    </source>
</evidence>
<feature type="repeat" description="TPR" evidence="3">
    <location>
        <begin position="262"/>
        <end position="295"/>
    </location>
</feature>
<dbReference type="Gene3D" id="1.25.40.10">
    <property type="entry name" value="Tetratricopeptide repeat domain"/>
    <property type="match status" value="3"/>
</dbReference>
<keyword evidence="2 3" id="KW-0802">TPR repeat</keyword>
<dbReference type="Pfam" id="PF00515">
    <property type="entry name" value="TPR_1"/>
    <property type="match status" value="1"/>
</dbReference>
<name>A0ABY1PRG3_9BACT</name>
<dbReference type="PROSITE" id="PS50005">
    <property type="entry name" value="TPR"/>
    <property type="match status" value="4"/>
</dbReference>
<dbReference type="InterPro" id="IPR013105">
    <property type="entry name" value="TPR_2"/>
</dbReference>
<dbReference type="Proteomes" id="UP001158067">
    <property type="component" value="Unassembled WGS sequence"/>
</dbReference>
<dbReference type="InterPro" id="IPR019734">
    <property type="entry name" value="TPR_rpt"/>
</dbReference>
<feature type="repeat" description="TPR" evidence="3">
    <location>
        <begin position="228"/>
        <end position="261"/>
    </location>
</feature>
<organism evidence="5 6">
    <name type="scientific">Neorhodopirellula lusitana</name>
    <dbReference type="NCBI Taxonomy" id="445327"/>
    <lineage>
        <taxon>Bacteria</taxon>
        <taxon>Pseudomonadati</taxon>
        <taxon>Planctomycetota</taxon>
        <taxon>Planctomycetia</taxon>
        <taxon>Pirellulales</taxon>
        <taxon>Pirellulaceae</taxon>
        <taxon>Neorhodopirellula</taxon>
    </lineage>
</organism>
<dbReference type="PANTHER" id="PTHR44858:SF1">
    <property type="entry name" value="UDP-N-ACETYLGLUCOSAMINE--PEPTIDE N-ACETYLGLUCOSAMINYLTRANSFERASE SPINDLY-RELATED"/>
    <property type="match status" value="1"/>
</dbReference>
<dbReference type="InterPro" id="IPR011990">
    <property type="entry name" value="TPR-like_helical_dom_sf"/>
</dbReference>
<dbReference type="RefSeq" id="WP_283430902.1">
    <property type="nucleotide sequence ID" value="NZ_FXUG01000001.1"/>
</dbReference>
<dbReference type="PROSITE" id="PS50293">
    <property type="entry name" value="TPR_REGION"/>
    <property type="match status" value="1"/>
</dbReference>
<gene>
    <name evidence="5" type="ORF">SAMN06265222_101707</name>
</gene>
<accession>A0ABY1PRG3</accession>
<protein>
    <submittedName>
        <fullName evidence="5">Tfp pilus assembly protein PilF</fullName>
    </submittedName>
</protein>
<reference evidence="5 6" key="1">
    <citation type="submission" date="2017-05" db="EMBL/GenBank/DDBJ databases">
        <authorList>
            <person name="Varghese N."/>
            <person name="Submissions S."/>
        </authorList>
    </citation>
    <scope>NUCLEOTIDE SEQUENCE [LARGE SCALE GENOMIC DNA]</scope>
    <source>
        <strain evidence="5 6">DSM 25457</strain>
    </source>
</reference>
<evidence type="ECO:0000256" key="1">
    <source>
        <dbReference type="ARBA" id="ARBA00022737"/>
    </source>
</evidence>
<comment type="caution">
    <text evidence="5">The sequence shown here is derived from an EMBL/GenBank/DDBJ whole genome shotgun (WGS) entry which is preliminary data.</text>
</comment>
<feature type="region of interest" description="Disordered" evidence="4">
    <location>
        <begin position="454"/>
        <end position="477"/>
    </location>
</feature>
<dbReference type="Pfam" id="PF13432">
    <property type="entry name" value="TPR_16"/>
    <property type="match status" value="2"/>
</dbReference>
<dbReference type="InterPro" id="IPR050498">
    <property type="entry name" value="Ycf3"/>
</dbReference>